<comment type="caution">
    <text evidence="1">The sequence shown here is derived from an EMBL/GenBank/DDBJ whole genome shotgun (WGS) entry which is preliminary data.</text>
</comment>
<dbReference type="EMBL" id="PGGO01000027">
    <property type="protein sequence ID" value="PSH62958.1"/>
    <property type="molecule type" value="Genomic_DNA"/>
</dbReference>
<name>A0A2P7B926_9HYPH</name>
<dbReference type="AlphaFoldDB" id="A0A2P7B926"/>
<keyword evidence="2" id="KW-1185">Reference proteome</keyword>
<proteinExistence type="predicted"/>
<evidence type="ECO:0000313" key="1">
    <source>
        <dbReference type="EMBL" id="PSH62958.1"/>
    </source>
</evidence>
<gene>
    <name evidence="1" type="ORF">CU102_24825</name>
</gene>
<organism evidence="1 2">
    <name type="scientific">Phyllobacterium brassicacearum</name>
    <dbReference type="NCBI Taxonomy" id="314235"/>
    <lineage>
        <taxon>Bacteria</taxon>
        <taxon>Pseudomonadati</taxon>
        <taxon>Pseudomonadota</taxon>
        <taxon>Alphaproteobacteria</taxon>
        <taxon>Hyphomicrobiales</taxon>
        <taxon>Phyllobacteriaceae</taxon>
        <taxon>Phyllobacterium</taxon>
    </lineage>
</organism>
<sequence>MAVPVETNGIELAIRGFKWNKPFNVHADFGVCSKLAPLDKRSLENGANFPPNPIGSWNSTITFQSMSG</sequence>
<reference evidence="2" key="1">
    <citation type="submission" date="2017-11" db="EMBL/GenBank/DDBJ databases">
        <authorList>
            <person name="Kuznetsova I."/>
            <person name="Sazanova A."/>
            <person name="Chirak E."/>
            <person name="Safronova V."/>
            <person name="Willems A."/>
        </authorList>
    </citation>
    <scope>NUCLEOTIDE SEQUENCE [LARGE SCALE GENOMIC DNA]</scope>
    <source>
        <strain evidence="2">STM 196</strain>
    </source>
</reference>
<accession>A0A2P7B926</accession>
<evidence type="ECO:0000313" key="2">
    <source>
        <dbReference type="Proteomes" id="UP000241444"/>
    </source>
</evidence>
<dbReference type="Proteomes" id="UP000241444">
    <property type="component" value="Unassembled WGS sequence"/>
</dbReference>
<protein>
    <submittedName>
        <fullName evidence="1">Uncharacterized protein</fullName>
    </submittedName>
</protein>